<evidence type="ECO:0000256" key="4">
    <source>
        <dbReference type="ARBA" id="ARBA00023172"/>
    </source>
</evidence>
<accession>A0A6N6JMP2</accession>
<dbReference type="Gene3D" id="3.30.420.10">
    <property type="entry name" value="Ribonuclease H-like superfamily/Ribonuclease H"/>
    <property type="match status" value="1"/>
</dbReference>
<dbReference type="GO" id="GO:0032196">
    <property type="term" value="P:transposition"/>
    <property type="evidence" value="ECO:0007669"/>
    <property type="project" value="UniProtKB-KW"/>
</dbReference>
<dbReference type="AlphaFoldDB" id="A0A6N6JMP2"/>
<dbReference type="InterPro" id="IPR012337">
    <property type="entry name" value="RNaseH-like_sf"/>
</dbReference>
<dbReference type="Pfam" id="PF13610">
    <property type="entry name" value="DDE_Tnp_IS240"/>
    <property type="match status" value="1"/>
</dbReference>
<sequence length="215" mass="24707">MVLPLSYRDVRNLLEKRGITVDAATVYRWVQKFGPEIRKRAHGWHRGWRGVRWHVDETYVRVNGRWCYLWRAVDQCGQLIDDRLTARRTANAARAFMRQASDTVRCDHPLTIVTDNARSCVKVIGEWNARSGPDDAIRHVTRKHLNNRIEGDHAVLKHRLTPMRGFHSLGSAKAVLKGVETFRATRRGHFAGCERGVANEIAFVWNLFVDGKKTA</sequence>
<keyword evidence="3" id="KW-0238">DNA-binding</keyword>
<dbReference type="PANTHER" id="PTHR35528">
    <property type="entry name" value="BLL1675 PROTEIN"/>
    <property type="match status" value="1"/>
</dbReference>
<keyword evidence="7" id="KW-1185">Reference proteome</keyword>
<dbReference type="SUPFAM" id="SSF53098">
    <property type="entry name" value="Ribonuclease H-like"/>
    <property type="match status" value="1"/>
</dbReference>
<dbReference type="EMBL" id="BLJE01000010">
    <property type="protein sequence ID" value="GFE67287.1"/>
    <property type="molecule type" value="Genomic_DNA"/>
</dbReference>
<feature type="domain" description="DDE" evidence="5">
    <location>
        <begin position="52"/>
        <end position="189"/>
    </location>
</feature>
<gene>
    <name evidence="6" type="ORF">KIN_43610</name>
</gene>
<reference evidence="6 7" key="1">
    <citation type="submission" date="2019-12" db="EMBL/GenBank/DDBJ databases">
        <title>Litoreibacter badius sp. nov., a novel bacteriochlorophyll a-containing bacterium in the genus Litoreibacter.</title>
        <authorList>
            <person name="Kanamuro M."/>
            <person name="Takabe Y."/>
            <person name="Mori K."/>
            <person name="Takaichi S."/>
            <person name="Hanada S."/>
        </authorList>
    </citation>
    <scope>NUCLEOTIDE SEQUENCE [LARGE SCALE GENOMIC DNA]</scope>
    <source>
        <strain evidence="6 7">K6</strain>
    </source>
</reference>
<dbReference type="InterPro" id="IPR032874">
    <property type="entry name" value="DDE_dom"/>
</dbReference>
<comment type="caution">
    <text evidence="6">The sequence shown here is derived from an EMBL/GenBank/DDBJ whole genome shotgun (WGS) entry which is preliminary data.</text>
</comment>
<organism evidence="6 7">
    <name type="scientific">Litoreibacter roseus</name>
    <dbReference type="NCBI Taxonomy" id="2601869"/>
    <lineage>
        <taxon>Bacteria</taxon>
        <taxon>Pseudomonadati</taxon>
        <taxon>Pseudomonadota</taxon>
        <taxon>Alphaproteobacteria</taxon>
        <taxon>Rhodobacterales</taxon>
        <taxon>Roseobacteraceae</taxon>
        <taxon>Litoreibacter</taxon>
    </lineage>
</organism>
<dbReference type="InterPro" id="IPR047930">
    <property type="entry name" value="Transpos_IS6"/>
</dbReference>
<evidence type="ECO:0000313" key="6">
    <source>
        <dbReference type="EMBL" id="GFE67287.1"/>
    </source>
</evidence>
<evidence type="ECO:0000256" key="3">
    <source>
        <dbReference type="ARBA" id="ARBA00023125"/>
    </source>
</evidence>
<evidence type="ECO:0000313" key="7">
    <source>
        <dbReference type="Proteomes" id="UP000436822"/>
    </source>
</evidence>
<evidence type="ECO:0000259" key="5">
    <source>
        <dbReference type="Pfam" id="PF13610"/>
    </source>
</evidence>
<name>A0A6N6JMP2_9RHOB</name>
<comment type="function">
    <text evidence="1">Involved in the transposition of the insertion sequence.</text>
</comment>
<evidence type="ECO:0000256" key="1">
    <source>
        <dbReference type="ARBA" id="ARBA00002286"/>
    </source>
</evidence>
<keyword evidence="2" id="KW-0815">Transposition</keyword>
<dbReference type="Proteomes" id="UP000436822">
    <property type="component" value="Unassembled WGS sequence"/>
</dbReference>
<protein>
    <submittedName>
        <fullName evidence="6">IS6 family transposase</fullName>
    </submittedName>
</protein>
<dbReference type="GO" id="GO:0003677">
    <property type="term" value="F:DNA binding"/>
    <property type="evidence" value="ECO:0007669"/>
    <property type="project" value="UniProtKB-KW"/>
</dbReference>
<dbReference type="InterPro" id="IPR052183">
    <property type="entry name" value="IS_Transposase"/>
</dbReference>
<keyword evidence="4" id="KW-0233">DNA recombination</keyword>
<dbReference type="GO" id="GO:0006310">
    <property type="term" value="P:DNA recombination"/>
    <property type="evidence" value="ECO:0007669"/>
    <property type="project" value="UniProtKB-KW"/>
</dbReference>
<dbReference type="NCBIfam" id="NF033587">
    <property type="entry name" value="transpos_IS6"/>
    <property type="match status" value="1"/>
</dbReference>
<proteinExistence type="predicted"/>
<dbReference type="InterPro" id="IPR036397">
    <property type="entry name" value="RNaseH_sf"/>
</dbReference>
<dbReference type="RefSeq" id="WP_243145010.1">
    <property type="nucleotide sequence ID" value="NZ_BLJE01000010.1"/>
</dbReference>
<dbReference type="PANTHER" id="PTHR35528:SF3">
    <property type="entry name" value="BLL1675 PROTEIN"/>
    <property type="match status" value="1"/>
</dbReference>
<evidence type="ECO:0000256" key="2">
    <source>
        <dbReference type="ARBA" id="ARBA00022578"/>
    </source>
</evidence>